<proteinExistence type="predicted"/>
<evidence type="ECO:0000313" key="2">
    <source>
        <dbReference type="WBParaSite" id="nRc.2.0.1.t43477-RA"/>
    </source>
</evidence>
<name>A0A915KX00_ROMCU</name>
<dbReference type="AlphaFoldDB" id="A0A915KX00"/>
<reference evidence="2" key="1">
    <citation type="submission" date="2022-11" db="UniProtKB">
        <authorList>
            <consortium name="WormBaseParasite"/>
        </authorList>
    </citation>
    <scope>IDENTIFICATION</scope>
</reference>
<dbReference type="Proteomes" id="UP000887565">
    <property type="component" value="Unplaced"/>
</dbReference>
<accession>A0A915KX00</accession>
<evidence type="ECO:0000313" key="1">
    <source>
        <dbReference type="Proteomes" id="UP000887565"/>
    </source>
</evidence>
<keyword evidence="1" id="KW-1185">Reference proteome</keyword>
<protein>
    <submittedName>
        <fullName evidence="2">Uncharacterized protein</fullName>
    </submittedName>
</protein>
<organism evidence="1 2">
    <name type="scientific">Romanomermis culicivorax</name>
    <name type="common">Nematode worm</name>
    <dbReference type="NCBI Taxonomy" id="13658"/>
    <lineage>
        <taxon>Eukaryota</taxon>
        <taxon>Metazoa</taxon>
        <taxon>Ecdysozoa</taxon>
        <taxon>Nematoda</taxon>
        <taxon>Enoplea</taxon>
        <taxon>Dorylaimia</taxon>
        <taxon>Mermithida</taxon>
        <taxon>Mermithoidea</taxon>
        <taxon>Mermithidae</taxon>
        <taxon>Romanomermis</taxon>
    </lineage>
</organism>
<sequence length="67" mass="7405">MDNSNKKEMPDEGIGVQTKQCGNLCLSALISDSENDIASINVDLFNRTNCKLKNMTGLEEETVEKNL</sequence>
<dbReference type="WBParaSite" id="nRc.2.0.1.t43477-RA">
    <property type="protein sequence ID" value="nRc.2.0.1.t43477-RA"/>
    <property type="gene ID" value="nRc.2.0.1.g43477"/>
</dbReference>